<evidence type="ECO:0000256" key="3">
    <source>
        <dbReference type="ARBA" id="ARBA00022989"/>
    </source>
</evidence>
<dbReference type="Pfam" id="PF01027">
    <property type="entry name" value="Bax1-I"/>
    <property type="match status" value="1"/>
</dbReference>
<dbReference type="Proteomes" id="UP000688137">
    <property type="component" value="Unassembled WGS sequence"/>
</dbReference>
<dbReference type="PANTHER" id="PTHR23291">
    <property type="entry name" value="BAX INHIBITOR-RELATED"/>
    <property type="match status" value="1"/>
</dbReference>
<gene>
    <name evidence="6" type="ORF">PPRIM_AZ9-3.1.T0700126</name>
</gene>
<dbReference type="InterPro" id="IPR006214">
    <property type="entry name" value="Bax_inhibitor_1-related"/>
</dbReference>
<dbReference type="EMBL" id="CAJJDM010000073">
    <property type="protein sequence ID" value="CAD8083570.1"/>
    <property type="molecule type" value="Genomic_DNA"/>
</dbReference>
<feature type="transmembrane region" description="Helical" evidence="5">
    <location>
        <begin position="185"/>
        <end position="205"/>
    </location>
</feature>
<feature type="transmembrane region" description="Helical" evidence="5">
    <location>
        <begin position="77"/>
        <end position="95"/>
    </location>
</feature>
<dbReference type="PANTHER" id="PTHR23291:SF47">
    <property type="entry name" value="TRANSMEMBRANE BAX INHIBITOR MOTIF CONTAINING 7"/>
    <property type="match status" value="1"/>
</dbReference>
<dbReference type="OMA" id="QTRWIFW"/>
<dbReference type="GO" id="GO:0016020">
    <property type="term" value="C:membrane"/>
    <property type="evidence" value="ECO:0007669"/>
    <property type="project" value="UniProtKB-SubCell"/>
</dbReference>
<feature type="transmembrane region" description="Helical" evidence="5">
    <location>
        <begin position="48"/>
        <end position="65"/>
    </location>
</feature>
<keyword evidence="3 5" id="KW-1133">Transmembrane helix</keyword>
<keyword evidence="2 5" id="KW-0812">Transmembrane</keyword>
<evidence type="ECO:0000256" key="4">
    <source>
        <dbReference type="ARBA" id="ARBA00023136"/>
    </source>
</evidence>
<evidence type="ECO:0000313" key="7">
    <source>
        <dbReference type="Proteomes" id="UP000688137"/>
    </source>
</evidence>
<comment type="similarity">
    <text evidence="5">Belongs to the BI1 family.</text>
</comment>
<keyword evidence="7" id="KW-1185">Reference proteome</keyword>
<evidence type="ECO:0000256" key="2">
    <source>
        <dbReference type="ARBA" id="ARBA00022692"/>
    </source>
</evidence>
<organism evidence="6 7">
    <name type="scientific">Paramecium primaurelia</name>
    <dbReference type="NCBI Taxonomy" id="5886"/>
    <lineage>
        <taxon>Eukaryota</taxon>
        <taxon>Sar</taxon>
        <taxon>Alveolata</taxon>
        <taxon>Ciliophora</taxon>
        <taxon>Intramacronucleata</taxon>
        <taxon>Oligohymenophorea</taxon>
        <taxon>Peniculida</taxon>
        <taxon>Parameciidae</taxon>
        <taxon>Paramecium</taxon>
    </lineage>
</organism>
<feature type="transmembrane region" description="Helical" evidence="5">
    <location>
        <begin position="134"/>
        <end position="152"/>
    </location>
</feature>
<keyword evidence="4 5" id="KW-0472">Membrane</keyword>
<comment type="subcellular location">
    <subcellularLocation>
        <location evidence="1">Membrane</location>
        <topology evidence="1">Multi-pass membrane protein</topology>
    </subcellularLocation>
</comment>
<sequence length="255" mass="29181">MLFESSIRTGDPRLSTRNKQAQTTEVVNTYDSSFNGRVIYARNLFSKLFLQMIIICIYVWIVHSIPALDKFLEQTRWIFWLSLGICVGTATLALIYRNHITLSPTNWLVFIVFTLSFASVCGCLVAFGNSQIGLLLFVNFASLIFFLFLYSSTVRRKITYSGAVLFVSASILIVFELFTIFTKISLFWIMFISLSSFLFAFLLLYDTYTNLNCGDSYDINKADDVSGSVTIYWDIILLFLKMADLIKDNLSNRQN</sequence>
<protein>
    <submittedName>
        <fullName evidence="6">Uncharacterized protein</fullName>
    </submittedName>
</protein>
<evidence type="ECO:0000313" key="6">
    <source>
        <dbReference type="EMBL" id="CAD8083570.1"/>
    </source>
</evidence>
<accession>A0A8S1MTS7</accession>
<reference evidence="6" key="1">
    <citation type="submission" date="2021-01" db="EMBL/GenBank/DDBJ databases">
        <authorList>
            <consortium name="Genoscope - CEA"/>
            <person name="William W."/>
        </authorList>
    </citation>
    <scope>NUCLEOTIDE SEQUENCE</scope>
</reference>
<name>A0A8S1MTS7_PARPR</name>
<feature type="transmembrane region" description="Helical" evidence="5">
    <location>
        <begin position="107"/>
        <end position="127"/>
    </location>
</feature>
<evidence type="ECO:0000256" key="5">
    <source>
        <dbReference type="RuleBase" id="RU004379"/>
    </source>
</evidence>
<proteinExistence type="inferred from homology"/>
<feature type="transmembrane region" description="Helical" evidence="5">
    <location>
        <begin position="158"/>
        <end position="178"/>
    </location>
</feature>
<comment type="caution">
    <text evidence="6">The sequence shown here is derived from an EMBL/GenBank/DDBJ whole genome shotgun (WGS) entry which is preliminary data.</text>
</comment>
<dbReference type="AlphaFoldDB" id="A0A8S1MTS7"/>
<evidence type="ECO:0000256" key="1">
    <source>
        <dbReference type="ARBA" id="ARBA00004141"/>
    </source>
</evidence>